<reference evidence="8" key="1">
    <citation type="journal article" date="2019" name="Int. J. Syst. Evol. Microbiol.">
        <title>The Global Catalogue of Microorganisms (GCM) 10K type strain sequencing project: providing services to taxonomists for standard genome sequencing and annotation.</title>
        <authorList>
            <consortium name="The Broad Institute Genomics Platform"/>
            <consortium name="The Broad Institute Genome Sequencing Center for Infectious Disease"/>
            <person name="Wu L."/>
            <person name="Ma J."/>
        </authorList>
    </citation>
    <scope>NUCLEOTIDE SEQUENCE [LARGE SCALE GENOMIC DNA]</scope>
    <source>
        <strain evidence="8">JCM 17217</strain>
    </source>
</reference>
<dbReference type="InterPro" id="IPR037185">
    <property type="entry name" value="EmrE-like"/>
</dbReference>
<dbReference type="Pfam" id="PF00892">
    <property type="entry name" value="EamA"/>
    <property type="match status" value="2"/>
</dbReference>
<accession>A0ABP7P4M6</accession>
<feature type="transmembrane region" description="Helical" evidence="5">
    <location>
        <begin position="214"/>
        <end position="231"/>
    </location>
</feature>
<keyword evidence="3 5" id="KW-1133">Transmembrane helix</keyword>
<feature type="transmembrane region" description="Helical" evidence="5">
    <location>
        <begin position="154"/>
        <end position="174"/>
    </location>
</feature>
<dbReference type="PANTHER" id="PTHR22911:SF6">
    <property type="entry name" value="SOLUTE CARRIER FAMILY 35 MEMBER G1"/>
    <property type="match status" value="1"/>
</dbReference>
<feature type="transmembrane region" description="Helical" evidence="5">
    <location>
        <begin position="34"/>
        <end position="53"/>
    </location>
</feature>
<evidence type="ECO:0000256" key="4">
    <source>
        <dbReference type="ARBA" id="ARBA00023136"/>
    </source>
</evidence>
<evidence type="ECO:0000313" key="7">
    <source>
        <dbReference type="EMBL" id="GAA3959674.1"/>
    </source>
</evidence>
<feature type="transmembrane region" description="Helical" evidence="5">
    <location>
        <begin position="186"/>
        <end position="208"/>
    </location>
</feature>
<sequence>MLNNLTPGVRQMLLSTLLFAGMNACVKQLHHLPALEIIFFRSIFSIVVSYVALRRLGVAPFGNNHRLLISRGSTGALALICYFLALQNLPLATAVTIQYLAPIFTTVLGIWLVREPVRGWQWVFFGLSFGGVLLVQQGGPAVAHVAQAAPGAGLLYLGIGVVGALVSGLSYNAIRKLRGREHPLVIVFYFPLISLPIAAVACLFNWQTPHGTDWLWLLACGAFTQGAQLTMTRAYQLERLSRVAPLNYLGMFYALGLGYLFFAETFGPLAYAGMALVLLGVGLNAWYAARADARAAALPPLAEEVVA</sequence>
<feature type="transmembrane region" description="Helical" evidence="5">
    <location>
        <begin position="65"/>
        <end position="85"/>
    </location>
</feature>
<feature type="transmembrane region" description="Helical" evidence="5">
    <location>
        <begin position="91"/>
        <end position="113"/>
    </location>
</feature>
<evidence type="ECO:0000259" key="6">
    <source>
        <dbReference type="Pfam" id="PF00892"/>
    </source>
</evidence>
<organism evidence="7 8">
    <name type="scientific">Hymenobacter antarcticus</name>
    <dbReference type="NCBI Taxonomy" id="486270"/>
    <lineage>
        <taxon>Bacteria</taxon>
        <taxon>Pseudomonadati</taxon>
        <taxon>Bacteroidota</taxon>
        <taxon>Cytophagia</taxon>
        <taxon>Cytophagales</taxon>
        <taxon>Hymenobacteraceae</taxon>
        <taxon>Hymenobacter</taxon>
    </lineage>
</organism>
<dbReference type="Gene3D" id="1.10.3730.20">
    <property type="match status" value="2"/>
</dbReference>
<protein>
    <submittedName>
        <fullName evidence="7">DMT family transporter</fullName>
    </submittedName>
</protein>
<feature type="domain" description="EamA" evidence="6">
    <location>
        <begin position="8"/>
        <end position="135"/>
    </location>
</feature>
<keyword evidence="4 5" id="KW-0472">Membrane</keyword>
<dbReference type="SUPFAM" id="SSF103481">
    <property type="entry name" value="Multidrug resistance efflux transporter EmrE"/>
    <property type="match status" value="2"/>
</dbReference>
<feature type="domain" description="EamA" evidence="6">
    <location>
        <begin position="159"/>
        <end position="283"/>
    </location>
</feature>
<dbReference type="RefSeq" id="WP_345120295.1">
    <property type="nucleotide sequence ID" value="NZ_BAABDI010000001.1"/>
</dbReference>
<name>A0ABP7P4M6_9BACT</name>
<evidence type="ECO:0000256" key="5">
    <source>
        <dbReference type="SAM" id="Phobius"/>
    </source>
</evidence>
<keyword evidence="2 5" id="KW-0812">Transmembrane</keyword>
<keyword evidence="8" id="KW-1185">Reference proteome</keyword>
<dbReference type="EMBL" id="BAABDI010000001">
    <property type="protein sequence ID" value="GAA3959674.1"/>
    <property type="molecule type" value="Genomic_DNA"/>
</dbReference>
<evidence type="ECO:0000256" key="2">
    <source>
        <dbReference type="ARBA" id="ARBA00022692"/>
    </source>
</evidence>
<dbReference type="InterPro" id="IPR000620">
    <property type="entry name" value="EamA_dom"/>
</dbReference>
<proteinExistence type="predicted"/>
<feature type="transmembrane region" description="Helical" evidence="5">
    <location>
        <begin position="269"/>
        <end position="289"/>
    </location>
</feature>
<feature type="transmembrane region" description="Helical" evidence="5">
    <location>
        <begin position="120"/>
        <end position="142"/>
    </location>
</feature>
<evidence type="ECO:0000256" key="3">
    <source>
        <dbReference type="ARBA" id="ARBA00022989"/>
    </source>
</evidence>
<evidence type="ECO:0000256" key="1">
    <source>
        <dbReference type="ARBA" id="ARBA00004141"/>
    </source>
</evidence>
<comment type="caution">
    <text evidence="7">The sequence shown here is derived from an EMBL/GenBank/DDBJ whole genome shotgun (WGS) entry which is preliminary data.</text>
</comment>
<dbReference type="Proteomes" id="UP001501556">
    <property type="component" value="Unassembled WGS sequence"/>
</dbReference>
<dbReference type="PANTHER" id="PTHR22911">
    <property type="entry name" value="ACYL-MALONYL CONDENSING ENZYME-RELATED"/>
    <property type="match status" value="1"/>
</dbReference>
<gene>
    <name evidence="7" type="ORF">GCM10022407_03470</name>
</gene>
<evidence type="ECO:0000313" key="8">
    <source>
        <dbReference type="Proteomes" id="UP001501556"/>
    </source>
</evidence>
<comment type="subcellular location">
    <subcellularLocation>
        <location evidence="1">Membrane</location>
        <topology evidence="1">Multi-pass membrane protein</topology>
    </subcellularLocation>
</comment>
<feature type="transmembrane region" description="Helical" evidence="5">
    <location>
        <begin position="243"/>
        <end position="263"/>
    </location>
</feature>